<dbReference type="eggNOG" id="COG2343">
    <property type="taxonomic scope" value="Bacteria"/>
</dbReference>
<reference evidence="2 3" key="1">
    <citation type="submission" date="2014-05" db="EMBL/GenBank/DDBJ databases">
        <title>Draft Genome Sequence of Nitratireductor basaltis Strain UMTGB225, A Marine Bacterium Isolated from Green Barrel Tunicate.</title>
        <authorList>
            <person name="Gan H.Y."/>
        </authorList>
    </citation>
    <scope>NUCLEOTIDE SEQUENCE [LARGE SCALE GENOMIC DNA]</scope>
    <source>
        <strain evidence="2 3">UMTGB225</strain>
    </source>
</reference>
<proteinExistence type="predicted"/>
<dbReference type="PATRIC" id="fig|472175.3.peg.237"/>
<dbReference type="AlphaFoldDB" id="A0A084U8C9"/>
<evidence type="ECO:0000313" key="2">
    <source>
        <dbReference type="EMBL" id="KFB09215.1"/>
    </source>
</evidence>
<evidence type="ECO:0000259" key="1">
    <source>
        <dbReference type="Pfam" id="PF04248"/>
    </source>
</evidence>
<comment type="caution">
    <text evidence="2">The sequence shown here is derived from an EMBL/GenBank/DDBJ whole genome shotgun (WGS) entry which is preliminary data.</text>
</comment>
<dbReference type="InterPro" id="IPR007361">
    <property type="entry name" value="DUF427"/>
</dbReference>
<feature type="domain" description="DUF427" evidence="1">
    <location>
        <begin position="18"/>
        <end position="108"/>
    </location>
</feature>
<gene>
    <name evidence="2" type="ORF">EL18_00230</name>
</gene>
<dbReference type="PANTHER" id="PTHR34310">
    <property type="entry name" value="DUF427 DOMAIN PROTEIN (AFU_ORTHOLOGUE AFUA_3G02220)"/>
    <property type="match status" value="1"/>
</dbReference>
<dbReference type="InterPro" id="IPR038694">
    <property type="entry name" value="DUF427_sf"/>
</dbReference>
<dbReference type="Proteomes" id="UP000053675">
    <property type="component" value="Unassembled WGS sequence"/>
</dbReference>
<keyword evidence="3" id="KW-1185">Reference proteome</keyword>
<sequence length="128" mass="14338">MSATSERISIRPYDGTVNIFFSDAVVASTEKALVLEEQGHKPVYYVPFEHIYFDFFRKSPTTTTCPFKGQASYWSVEAVGEAADDVLWSYETPHEDVRQIAGYGAFDPNKVDIEAAPKDSPRHVPEGD</sequence>
<dbReference type="RefSeq" id="WP_244444492.1">
    <property type="nucleotide sequence ID" value="NZ_JMQM01000001.1"/>
</dbReference>
<name>A0A084U8C9_9HYPH</name>
<dbReference type="Pfam" id="PF04248">
    <property type="entry name" value="NTP_transf_9"/>
    <property type="match status" value="1"/>
</dbReference>
<dbReference type="Gene3D" id="2.170.150.40">
    <property type="entry name" value="Domain of unknown function (DUF427)"/>
    <property type="match status" value="1"/>
</dbReference>
<dbReference type="EMBL" id="JMQM01000001">
    <property type="protein sequence ID" value="KFB09215.1"/>
    <property type="molecule type" value="Genomic_DNA"/>
</dbReference>
<dbReference type="PANTHER" id="PTHR34310:SF8">
    <property type="entry name" value="CONSERVED PROTEIN"/>
    <property type="match status" value="1"/>
</dbReference>
<organism evidence="2 3">
    <name type="scientific">Nitratireductor basaltis</name>
    <dbReference type="NCBI Taxonomy" id="472175"/>
    <lineage>
        <taxon>Bacteria</taxon>
        <taxon>Pseudomonadati</taxon>
        <taxon>Pseudomonadota</taxon>
        <taxon>Alphaproteobacteria</taxon>
        <taxon>Hyphomicrobiales</taxon>
        <taxon>Phyllobacteriaceae</taxon>
        <taxon>Nitratireductor</taxon>
    </lineage>
</organism>
<evidence type="ECO:0000313" key="3">
    <source>
        <dbReference type="Proteomes" id="UP000053675"/>
    </source>
</evidence>
<protein>
    <recommendedName>
        <fullName evidence="1">DUF427 domain-containing protein</fullName>
    </recommendedName>
</protein>
<dbReference type="STRING" id="472175.EL18_00230"/>
<accession>A0A084U8C9</accession>